<feature type="domain" description="DUF4326" evidence="1">
    <location>
        <begin position="105"/>
        <end position="186"/>
    </location>
</feature>
<keyword evidence="3" id="KW-1185">Reference proteome</keyword>
<reference evidence="2 3" key="1">
    <citation type="submission" date="2016-11" db="EMBL/GenBank/DDBJ databases">
        <authorList>
            <person name="Jaros S."/>
            <person name="Januszkiewicz K."/>
            <person name="Wedrychowicz H."/>
        </authorList>
    </citation>
    <scope>NUCLEOTIDE SEQUENCE [LARGE SCALE GENOMIC DNA]</scope>
    <source>
        <strain evidence="2 3">DSM 16917</strain>
    </source>
</reference>
<protein>
    <recommendedName>
        <fullName evidence="1">DUF4326 domain-containing protein</fullName>
    </recommendedName>
</protein>
<evidence type="ECO:0000313" key="2">
    <source>
        <dbReference type="EMBL" id="SHH60816.1"/>
    </source>
</evidence>
<dbReference type="RefSeq" id="WP_067655320.1">
    <property type="nucleotide sequence ID" value="NZ_FQXG01000003.1"/>
</dbReference>
<dbReference type="OrthoDB" id="572639at2"/>
<dbReference type="AlphaFoldDB" id="A0A1M5UDC6"/>
<organism evidence="2 3">
    <name type="scientific">Ferrimonas marina</name>
    <dbReference type="NCBI Taxonomy" id="299255"/>
    <lineage>
        <taxon>Bacteria</taxon>
        <taxon>Pseudomonadati</taxon>
        <taxon>Pseudomonadota</taxon>
        <taxon>Gammaproteobacteria</taxon>
        <taxon>Alteromonadales</taxon>
        <taxon>Ferrimonadaceae</taxon>
        <taxon>Ferrimonas</taxon>
    </lineage>
</organism>
<dbReference type="InterPro" id="IPR025475">
    <property type="entry name" value="DUF4326"/>
</dbReference>
<dbReference type="STRING" id="299255.SAMN02745129_2508"/>
<evidence type="ECO:0000259" key="1">
    <source>
        <dbReference type="Pfam" id="PF14216"/>
    </source>
</evidence>
<evidence type="ECO:0000313" key="3">
    <source>
        <dbReference type="Proteomes" id="UP000184268"/>
    </source>
</evidence>
<dbReference type="EMBL" id="FQXG01000003">
    <property type="protein sequence ID" value="SHH60816.1"/>
    <property type="molecule type" value="Genomic_DNA"/>
</dbReference>
<proteinExistence type="predicted"/>
<dbReference type="Proteomes" id="UP000184268">
    <property type="component" value="Unassembled WGS sequence"/>
</dbReference>
<gene>
    <name evidence="2" type="ORF">SAMN02745129_2508</name>
</gene>
<sequence length="203" mass="22632">MGSTTLLWYPREFYNVEALHQALRVLADAGQLGESCTICGPKAFSEHLPTNLVSIAFYSSNAREALGACRSAIIVTDNHGRGDQALRHALTMDLPTVQIDTRLMRVAHRNQGKYDRYGGRGTPWGNPHDLVSAGSREEAIRRFRYDWDRDLLQSPDLKARALSELAGKTVACSCRPLDCHLDVIAKHVNRNCPADILPHNIRD</sequence>
<dbReference type="Pfam" id="PF14216">
    <property type="entry name" value="DUF4326"/>
    <property type="match status" value="1"/>
</dbReference>
<name>A0A1M5UDC6_9GAMM</name>
<accession>A0A1M5UDC6</accession>